<keyword evidence="6" id="KW-1064">Adaptive immunity</keyword>
<dbReference type="CDD" id="cd14982">
    <property type="entry name" value="7tmA_purinoceptor-like"/>
    <property type="match status" value="1"/>
</dbReference>
<dbReference type="GO" id="GO:0016020">
    <property type="term" value="C:membrane"/>
    <property type="evidence" value="ECO:0007669"/>
    <property type="project" value="UniProtKB-SubCell"/>
</dbReference>
<dbReference type="Proteomes" id="UP001187343">
    <property type="component" value="Unassembled WGS sequence"/>
</dbReference>
<feature type="transmembrane region" description="Helical" evidence="11">
    <location>
        <begin position="102"/>
        <end position="123"/>
    </location>
</feature>
<dbReference type="GO" id="GO:0008142">
    <property type="term" value="F:oxysterol binding"/>
    <property type="evidence" value="ECO:0007669"/>
    <property type="project" value="InterPro"/>
</dbReference>
<keyword evidence="3" id="KW-0391">Immunity</keyword>
<evidence type="ECO:0000256" key="6">
    <source>
        <dbReference type="ARBA" id="ARBA00023130"/>
    </source>
</evidence>
<dbReference type="GO" id="GO:0004930">
    <property type="term" value="F:G protein-coupled receptor activity"/>
    <property type="evidence" value="ECO:0007669"/>
    <property type="project" value="UniProtKB-KW"/>
</dbReference>
<evidence type="ECO:0000256" key="10">
    <source>
        <dbReference type="ARBA" id="ARBA00023224"/>
    </source>
</evidence>
<proteinExistence type="predicted"/>
<evidence type="ECO:0000256" key="8">
    <source>
        <dbReference type="ARBA" id="ARBA00023157"/>
    </source>
</evidence>
<feature type="transmembrane region" description="Helical" evidence="11">
    <location>
        <begin position="268"/>
        <end position="291"/>
    </location>
</feature>
<comment type="subcellular location">
    <subcellularLocation>
        <location evidence="1">Membrane</location>
        <topology evidence="1">Multi-pass membrane protein</topology>
    </subcellularLocation>
</comment>
<evidence type="ECO:0000256" key="1">
    <source>
        <dbReference type="ARBA" id="ARBA00004141"/>
    </source>
</evidence>
<feature type="transmembrane region" description="Helical" evidence="11">
    <location>
        <begin position="36"/>
        <end position="53"/>
    </location>
</feature>
<dbReference type="PRINTS" id="PR01157">
    <property type="entry name" value="P2YPURNOCPTR"/>
</dbReference>
<name>A0AA88TG96_9TELE</name>
<dbReference type="PANTHER" id="PTHR24237:SF37">
    <property type="entry name" value="COAGULATION FACTOR II (THROMBIN) RECEPTOR-LIKE 2-RELATED"/>
    <property type="match status" value="1"/>
</dbReference>
<evidence type="ECO:0000256" key="9">
    <source>
        <dbReference type="ARBA" id="ARBA00023170"/>
    </source>
</evidence>
<dbReference type="GO" id="GO:0002250">
    <property type="term" value="P:adaptive immune response"/>
    <property type="evidence" value="ECO:0007669"/>
    <property type="project" value="UniProtKB-KW"/>
</dbReference>
<gene>
    <name evidence="13" type="ORF">Q8A67_016167</name>
</gene>
<keyword evidence="5" id="KW-0297">G-protein coupled receptor</keyword>
<feature type="domain" description="G-protein coupled receptors family 1 profile" evidence="12">
    <location>
        <begin position="44"/>
        <end position="288"/>
    </location>
</feature>
<feature type="transmembrane region" description="Helical" evidence="11">
    <location>
        <begin position="65"/>
        <end position="82"/>
    </location>
</feature>
<dbReference type="Gene3D" id="1.20.1070.10">
    <property type="entry name" value="Rhodopsin 7-helix transmembrane proteins"/>
    <property type="match status" value="1"/>
</dbReference>
<keyword evidence="4 11" id="KW-1133">Transmembrane helix</keyword>
<keyword evidence="8" id="KW-1015">Disulfide bond</keyword>
<accession>A0AA88TG96</accession>
<feature type="transmembrane region" description="Helical" evidence="11">
    <location>
        <begin position="231"/>
        <end position="256"/>
    </location>
</feature>
<evidence type="ECO:0000256" key="11">
    <source>
        <dbReference type="SAM" id="Phobius"/>
    </source>
</evidence>
<dbReference type="InterPro" id="IPR000276">
    <property type="entry name" value="GPCR_Rhodpsn"/>
</dbReference>
<evidence type="ECO:0000256" key="3">
    <source>
        <dbReference type="ARBA" id="ARBA00022859"/>
    </source>
</evidence>
<dbReference type="PRINTS" id="PR00237">
    <property type="entry name" value="GPCRRHODOPSN"/>
</dbReference>
<reference evidence="13" key="1">
    <citation type="submission" date="2023-08" db="EMBL/GenBank/DDBJ databases">
        <title>Chromosome-level Genome Assembly of mud carp (Cirrhinus molitorella).</title>
        <authorList>
            <person name="Liu H."/>
        </authorList>
    </citation>
    <scope>NUCLEOTIDE SEQUENCE</scope>
    <source>
        <strain evidence="13">Prfri</strain>
        <tissue evidence="13">Muscle</tissue>
    </source>
</reference>
<feature type="transmembrane region" description="Helical" evidence="11">
    <location>
        <begin position="187"/>
        <end position="210"/>
    </location>
</feature>
<comment type="caution">
    <text evidence="13">The sequence shown here is derived from an EMBL/GenBank/DDBJ whole genome shotgun (WGS) entry which is preliminary data.</text>
</comment>
<dbReference type="InterPro" id="IPR047160">
    <property type="entry name" value="GP183-like"/>
</dbReference>
<dbReference type="PANTHER" id="PTHR24237">
    <property type="entry name" value="G-PROTEIN COUPLED RECEPTOR"/>
    <property type="match status" value="1"/>
</dbReference>
<dbReference type="PROSITE" id="PS50262">
    <property type="entry name" value="G_PROTEIN_RECEP_F1_2"/>
    <property type="match status" value="1"/>
</dbReference>
<feature type="transmembrane region" description="Helical" evidence="11">
    <location>
        <begin position="143"/>
        <end position="164"/>
    </location>
</feature>
<evidence type="ECO:0000259" key="12">
    <source>
        <dbReference type="PROSITE" id="PS50262"/>
    </source>
</evidence>
<evidence type="ECO:0000256" key="7">
    <source>
        <dbReference type="ARBA" id="ARBA00023136"/>
    </source>
</evidence>
<evidence type="ECO:0000256" key="2">
    <source>
        <dbReference type="ARBA" id="ARBA00022692"/>
    </source>
</evidence>
<evidence type="ECO:0000256" key="5">
    <source>
        <dbReference type="ARBA" id="ARBA00023040"/>
    </source>
</evidence>
<dbReference type="Pfam" id="PF00001">
    <property type="entry name" value="7tm_1"/>
    <property type="match status" value="1"/>
</dbReference>
<keyword evidence="2 11" id="KW-0812">Transmembrane</keyword>
<keyword evidence="10" id="KW-0807">Transducer</keyword>
<keyword evidence="7 11" id="KW-0472">Membrane</keyword>
<organism evidence="13 14">
    <name type="scientific">Cirrhinus molitorella</name>
    <name type="common">mud carp</name>
    <dbReference type="NCBI Taxonomy" id="172907"/>
    <lineage>
        <taxon>Eukaryota</taxon>
        <taxon>Metazoa</taxon>
        <taxon>Chordata</taxon>
        <taxon>Craniata</taxon>
        <taxon>Vertebrata</taxon>
        <taxon>Euteleostomi</taxon>
        <taxon>Actinopterygii</taxon>
        <taxon>Neopterygii</taxon>
        <taxon>Teleostei</taxon>
        <taxon>Ostariophysi</taxon>
        <taxon>Cypriniformes</taxon>
        <taxon>Cyprinidae</taxon>
        <taxon>Labeoninae</taxon>
        <taxon>Labeonini</taxon>
        <taxon>Cirrhinus</taxon>
    </lineage>
</organism>
<protein>
    <recommendedName>
        <fullName evidence="12">G-protein coupled receptors family 1 profile domain-containing protein</fullName>
    </recommendedName>
</protein>
<dbReference type="FunFam" id="1.20.1070.10:FF:000017">
    <property type="entry name" value="lysophosphatidic acid receptor 4"/>
    <property type="match status" value="1"/>
</dbReference>
<keyword evidence="9" id="KW-0675">Receptor</keyword>
<sequence length="317" mass="35574">MTEMLILGLGTPAVMESVTAHVLQQCGLVDLLGETLVLFFGLIGNLGALYYFICKIKQKSPSNIYIINLAVADTVFLFALPFRIHYHLNDSNWIFGDVMCRITGTIFFANIYISISFMTCICVDRYIATVHPHTYLKLRNTSLAALVSSAVWLVSGSAVLAFMLTCPLSSKENMCFEGFSEDEWSNLAPYSISSLVFGSLLPSVVILVCYPMVAYRIAGINNSTARGARRIIYAILAITLLCFLPYHIVHLVYLLSRLSSKETVAIWILRRLTMALVSLNSLLDPLLYYFATGHYKWRLKRLRLKKKKGVYSISNGF</sequence>
<dbReference type="SUPFAM" id="SSF81321">
    <property type="entry name" value="Family A G protein-coupled receptor-like"/>
    <property type="match status" value="1"/>
</dbReference>
<dbReference type="InterPro" id="IPR017452">
    <property type="entry name" value="GPCR_Rhodpsn_7TM"/>
</dbReference>
<evidence type="ECO:0000313" key="14">
    <source>
        <dbReference type="Proteomes" id="UP001187343"/>
    </source>
</evidence>
<dbReference type="AlphaFoldDB" id="A0AA88TG96"/>
<evidence type="ECO:0000256" key="4">
    <source>
        <dbReference type="ARBA" id="ARBA00022989"/>
    </source>
</evidence>
<dbReference type="EMBL" id="JAUYZG010000016">
    <property type="protein sequence ID" value="KAK2885330.1"/>
    <property type="molecule type" value="Genomic_DNA"/>
</dbReference>
<evidence type="ECO:0000313" key="13">
    <source>
        <dbReference type="EMBL" id="KAK2885330.1"/>
    </source>
</evidence>
<keyword evidence="14" id="KW-1185">Reference proteome</keyword>